<proteinExistence type="predicted"/>
<dbReference type="KEGG" id="prae:MN210_03225"/>
<dbReference type="SMART" id="SM00530">
    <property type="entry name" value="HTH_XRE"/>
    <property type="match status" value="1"/>
</dbReference>
<dbReference type="InterPro" id="IPR039418">
    <property type="entry name" value="LexA-like"/>
</dbReference>
<dbReference type="CDD" id="cd00093">
    <property type="entry name" value="HTH_XRE"/>
    <property type="match status" value="1"/>
</dbReference>
<dbReference type="PANTHER" id="PTHR40661">
    <property type="match status" value="1"/>
</dbReference>
<dbReference type="InterPro" id="IPR010982">
    <property type="entry name" value="Lambda_DNA-bd_dom_sf"/>
</dbReference>
<evidence type="ECO:0000259" key="4">
    <source>
        <dbReference type="PROSITE" id="PS50943"/>
    </source>
</evidence>
<dbReference type="RefSeq" id="WP_241879109.1">
    <property type="nucleotide sequence ID" value="NZ_CP093310.2"/>
</dbReference>
<dbReference type="SUPFAM" id="SSF47413">
    <property type="entry name" value="lambda repressor-like DNA-binding domains"/>
    <property type="match status" value="1"/>
</dbReference>
<evidence type="ECO:0000256" key="2">
    <source>
        <dbReference type="ARBA" id="ARBA00023125"/>
    </source>
</evidence>
<feature type="domain" description="HTH cro/C1-type" evidence="4">
    <location>
        <begin position="10"/>
        <end position="64"/>
    </location>
</feature>
<dbReference type="Pfam" id="PF00717">
    <property type="entry name" value="Peptidase_S24"/>
    <property type="match status" value="1"/>
</dbReference>
<evidence type="ECO:0000313" key="5">
    <source>
        <dbReference type="EMBL" id="UNK05812.1"/>
    </source>
</evidence>
<accession>A0AAT9PFB1</accession>
<sequence>MNRTEIGNRLREIRESKNLSRGGVATKVGIGTTTLQQWEIGGREASIETIEKLAKLYNVSPQYLIFGDTESQPPQQLAPDSEAVNDDEYVHIPAFDIAVSAGHGMFNDGTIKPNKYLAFRRHWVQARGLTVKCLAVLFTEGDSMIPTIPENAAIVINRERNQALDGKVYVIRIDDRLYVKRTQWIPTGGLRLISDNKAYDSFDISKQDMQANDIEICGQVIHASYDLPD</sequence>
<dbReference type="Gene3D" id="1.10.260.40">
    <property type="entry name" value="lambda repressor-like DNA-binding domains"/>
    <property type="match status" value="1"/>
</dbReference>
<keyword evidence="1" id="KW-0805">Transcription regulation</keyword>
<dbReference type="SUPFAM" id="SSF51306">
    <property type="entry name" value="LexA/Signal peptidase"/>
    <property type="match status" value="1"/>
</dbReference>
<protein>
    <submittedName>
        <fullName evidence="5">S24 family peptidase</fullName>
    </submittedName>
</protein>
<dbReference type="CDD" id="cd06529">
    <property type="entry name" value="S24_LexA-like"/>
    <property type="match status" value="1"/>
</dbReference>
<reference evidence="5" key="1">
    <citation type="submission" date="2024-03" db="EMBL/GenBank/DDBJ databases">
        <title>Psychrobacter raelis sp. nov. isolated from a dog with peritonitis.</title>
        <authorList>
            <person name="Schiavone A."/>
            <person name="Manzulli V."/>
            <person name="Camarda A."/>
            <person name="Cafiero M.A."/>
            <person name="Vasco I."/>
            <person name="Marino L."/>
            <person name="Pennuzzi G."/>
            <person name="Serrecchia L."/>
            <person name="Galante D."/>
            <person name="Pugliese N."/>
        </authorList>
    </citation>
    <scope>NUCLEOTIDE SEQUENCE</scope>
    <source>
        <strain evidence="5">PraFG1</strain>
    </source>
</reference>
<dbReference type="PANTHER" id="PTHR40661:SF3">
    <property type="entry name" value="FELS-1 PROPHAGE TRANSCRIPTIONAL REGULATOR"/>
    <property type="match status" value="1"/>
</dbReference>
<keyword evidence="6" id="KW-1185">Reference proteome</keyword>
<keyword evidence="3" id="KW-0804">Transcription</keyword>
<dbReference type="GO" id="GO:0003677">
    <property type="term" value="F:DNA binding"/>
    <property type="evidence" value="ECO:0007669"/>
    <property type="project" value="UniProtKB-KW"/>
</dbReference>
<dbReference type="AlphaFoldDB" id="A0AAT9PFB1"/>
<dbReference type="Pfam" id="PF01381">
    <property type="entry name" value="HTH_3"/>
    <property type="match status" value="1"/>
</dbReference>
<organism evidence="5 6">
    <name type="scientific">Psychrobacter raelei</name>
    <dbReference type="NCBI Taxonomy" id="2565531"/>
    <lineage>
        <taxon>Bacteria</taxon>
        <taxon>Pseudomonadati</taxon>
        <taxon>Pseudomonadota</taxon>
        <taxon>Gammaproteobacteria</taxon>
        <taxon>Moraxellales</taxon>
        <taxon>Moraxellaceae</taxon>
        <taxon>Psychrobacter</taxon>
    </lineage>
</organism>
<dbReference type="InterPro" id="IPR015927">
    <property type="entry name" value="Peptidase_S24_S26A/B/C"/>
</dbReference>
<name>A0AAT9PFB1_9GAMM</name>
<dbReference type="Gene3D" id="2.10.109.10">
    <property type="entry name" value="Umud Fragment, subunit A"/>
    <property type="match status" value="1"/>
</dbReference>
<keyword evidence="2" id="KW-0238">DNA-binding</keyword>
<dbReference type="InterPro" id="IPR036286">
    <property type="entry name" value="LexA/Signal_pep-like_sf"/>
</dbReference>
<evidence type="ECO:0000256" key="1">
    <source>
        <dbReference type="ARBA" id="ARBA00023015"/>
    </source>
</evidence>
<gene>
    <name evidence="5" type="ORF">MN210_03225</name>
</gene>
<evidence type="ECO:0000313" key="6">
    <source>
        <dbReference type="Proteomes" id="UP000829560"/>
    </source>
</evidence>
<dbReference type="InterPro" id="IPR001387">
    <property type="entry name" value="Cro/C1-type_HTH"/>
</dbReference>
<evidence type="ECO:0000256" key="3">
    <source>
        <dbReference type="ARBA" id="ARBA00023163"/>
    </source>
</evidence>
<dbReference type="EMBL" id="CP093310">
    <property type="protein sequence ID" value="UNK05812.1"/>
    <property type="molecule type" value="Genomic_DNA"/>
</dbReference>
<dbReference type="Proteomes" id="UP000829560">
    <property type="component" value="Chromosome"/>
</dbReference>
<dbReference type="PROSITE" id="PS50943">
    <property type="entry name" value="HTH_CROC1"/>
    <property type="match status" value="1"/>
</dbReference>